<keyword evidence="11" id="KW-1185">Reference proteome</keyword>
<feature type="domain" description="Cadherin" evidence="9">
    <location>
        <begin position="36"/>
        <end position="82"/>
    </location>
</feature>
<dbReference type="OrthoDB" id="6252479at2759"/>
<evidence type="ECO:0000256" key="1">
    <source>
        <dbReference type="ARBA" id="ARBA00004167"/>
    </source>
</evidence>
<evidence type="ECO:0000256" key="3">
    <source>
        <dbReference type="ARBA" id="ARBA00022737"/>
    </source>
</evidence>
<dbReference type="InterPro" id="IPR050174">
    <property type="entry name" value="Protocadherin/Cadherin-CA"/>
</dbReference>
<evidence type="ECO:0000256" key="2">
    <source>
        <dbReference type="ARBA" id="ARBA00022692"/>
    </source>
</evidence>
<dbReference type="CDD" id="cd11304">
    <property type="entry name" value="Cadherin_repeat"/>
    <property type="match status" value="1"/>
</dbReference>
<name>A0A3P7MFQ9_DIBLA</name>
<organism evidence="10 11">
    <name type="scientific">Dibothriocephalus latus</name>
    <name type="common">Fish tapeworm</name>
    <name type="synonym">Diphyllobothrium latum</name>
    <dbReference type="NCBI Taxonomy" id="60516"/>
    <lineage>
        <taxon>Eukaryota</taxon>
        <taxon>Metazoa</taxon>
        <taxon>Spiralia</taxon>
        <taxon>Lophotrochozoa</taxon>
        <taxon>Platyhelminthes</taxon>
        <taxon>Cestoda</taxon>
        <taxon>Eucestoda</taxon>
        <taxon>Diphyllobothriidea</taxon>
        <taxon>Diphyllobothriidae</taxon>
        <taxon>Dibothriocephalus</taxon>
    </lineage>
</organism>
<evidence type="ECO:0000256" key="7">
    <source>
        <dbReference type="ARBA" id="ARBA00023180"/>
    </source>
</evidence>
<evidence type="ECO:0000256" key="6">
    <source>
        <dbReference type="ARBA" id="ARBA00023136"/>
    </source>
</evidence>
<dbReference type="GO" id="GO:0005886">
    <property type="term" value="C:plasma membrane"/>
    <property type="evidence" value="ECO:0007669"/>
    <property type="project" value="InterPro"/>
</dbReference>
<dbReference type="Proteomes" id="UP000281553">
    <property type="component" value="Unassembled WGS sequence"/>
</dbReference>
<dbReference type="PROSITE" id="PS00232">
    <property type="entry name" value="CADHERIN_1"/>
    <property type="match status" value="1"/>
</dbReference>
<dbReference type="InterPro" id="IPR002126">
    <property type="entry name" value="Cadherin-like_dom"/>
</dbReference>
<gene>
    <name evidence="10" type="ORF">DILT_LOCUS15157</name>
</gene>
<keyword evidence="5" id="KW-1133">Transmembrane helix</keyword>
<dbReference type="PANTHER" id="PTHR24028:SF328">
    <property type="entry name" value="CADHERIN-3"/>
    <property type="match status" value="1"/>
</dbReference>
<accession>A0A3P7MFQ9</accession>
<dbReference type="PRINTS" id="PR00205">
    <property type="entry name" value="CADHERIN"/>
</dbReference>
<dbReference type="InterPro" id="IPR020894">
    <property type="entry name" value="Cadherin_CS"/>
</dbReference>
<keyword evidence="4 8" id="KW-0106">Calcium</keyword>
<keyword evidence="2" id="KW-0812">Transmembrane</keyword>
<protein>
    <recommendedName>
        <fullName evidence="9">Cadherin domain-containing protein</fullName>
    </recommendedName>
</protein>
<evidence type="ECO:0000256" key="4">
    <source>
        <dbReference type="ARBA" id="ARBA00022837"/>
    </source>
</evidence>
<sequence length="183" mass="19820">MPEDFANSRLPAHQVHQIFNRPFDKTKTAGATQYAIMTAAPLDRELMPFQKVQIVCSDREGHRTTQNLSILVGDVNDNKPTFVQEVMHYQVPENASPGTVLKPFVPGGAGGSGGPGAGAGDPRHNISMVALRNVLAQDLDVEKTDKFMLTILAVDHGEPELTGTGTAQVSLEVRFKIAITCHF</sequence>
<evidence type="ECO:0000313" key="10">
    <source>
        <dbReference type="EMBL" id="VDN28305.1"/>
    </source>
</evidence>
<keyword evidence="3" id="KW-0677">Repeat</keyword>
<comment type="subcellular location">
    <subcellularLocation>
        <location evidence="1">Membrane</location>
        <topology evidence="1">Single-pass membrane protein</topology>
    </subcellularLocation>
</comment>
<dbReference type="GO" id="GO:0007156">
    <property type="term" value="P:homophilic cell adhesion via plasma membrane adhesion molecules"/>
    <property type="evidence" value="ECO:0007669"/>
    <property type="project" value="InterPro"/>
</dbReference>
<dbReference type="EMBL" id="UYRU01077620">
    <property type="protein sequence ID" value="VDN28305.1"/>
    <property type="molecule type" value="Genomic_DNA"/>
</dbReference>
<dbReference type="InterPro" id="IPR015919">
    <property type="entry name" value="Cadherin-like_sf"/>
</dbReference>
<evidence type="ECO:0000313" key="11">
    <source>
        <dbReference type="Proteomes" id="UP000281553"/>
    </source>
</evidence>
<evidence type="ECO:0000259" key="9">
    <source>
        <dbReference type="PROSITE" id="PS50268"/>
    </source>
</evidence>
<dbReference type="GO" id="GO:0005509">
    <property type="term" value="F:calcium ion binding"/>
    <property type="evidence" value="ECO:0007669"/>
    <property type="project" value="UniProtKB-UniRule"/>
</dbReference>
<proteinExistence type="predicted"/>
<dbReference type="Gene3D" id="2.60.40.60">
    <property type="entry name" value="Cadherins"/>
    <property type="match status" value="2"/>
</dbReference>
<dbReference type="AlphaFoldDB" id="A0A3P7MFQ9"/>
<evidence type="ECO:0000256" key="8">
    <source>
        <dbReference type="PROSITE-ProRule" id="PRU00043"/>
    </source>
</evidence>
<keyword evidence="7" id="KW-0325">Glycoprotein</keyword>
<dbReference type="SUPFAM" id="SSF49313">
    <property type="entry name" value="Cadherin-like"/>
    <property type="match status" value="2"/>
</dbReference>
<dbReference type="PANTHER" id="PTHR24028">
    <property type="entry name" value="CADHERIN-87A"/>
    <property type="match status" value="1"/>
</dbReference>
<evidence type="ECO:0000256" key="5">
    <source>
        <dbReference type="ARBA" id="ARBA00022989"/>
    </source>
</evidence>
<keyword evidence="6" id="KW-0472">Membrane</keyword>
<dbReference type="PROSITE" id="PS50268">
    <property type="entry name" value="CADHERIN_2"/>
    <property type="match status" value="1"/>
</dbReference>
<reference evidence="10 11" key="1">
    <citation type="submission" date="2018-11" db="EMBL/GenBank/DDBJ databases">
        <authorList>
            <consortium name="Pathogen Informatics"/>
        </authorList>
    </citation>
    <scope>NUCLEOTIDE SEQUENCE [LARGE SCALE GENOMIC DNA]</scope>
</reference>